<reference evidence="3" key="1">
    <citation type="journal article" date="2023" name="Front. Microbiol.">
        <title>Ralstonia chuxiongensis sp. nov., Ralstonia mojiangensis sp. nov., and Ralstonia soli sp. nov., isolated from tobacco fields, are three novel species in the family Burkholderiaceae.</title>
        <authorList>
            <person name="Lu C.H."/>
            <person name="Zhang Y.Y."/>
            <person name="Jiang N."/>
            <person name="Chen W."/>
            <person name="Shao X."/>
            <person name="Zhao Z.M."/>
            <person name="Lu W.L."/>
            <person name="Hu X."/>
            <person name="Xi Y.X."/>
            <person name="Zou S.Y."/>
            <person name="Wei Q.J."/>
            <person name="Lin Z.L."/>
            <person name="Gong L."/>
            <person name="Gai X.T."/>
            <person name="Zhang L.Q."/>
            <person name="Li J.Y."/>
            <person name="Jin Y."/>
            <person name="Xia Z.Y."/>
        </authorList>
    </citation>
    <scope>NUCLEOTIDE SEQUENCE [LARGE SCALE GENOMIC DNA]</scope>
    <source>
        <strain evidence="3">21YRMH01-3</strain>
    </source>
</reference>
<dbReference type="EMBL" id="JAMYWC010000004">
    <property type="protein sequence ID" value="MCP1173779.1"/>
    <property type="molecule type" value="Genomic_DNA"/>
</dbReference>
<dbReference type="AlphaFoldDB" id="A0AA41WWS5"/>
<protein>
    <submittedName>
        <fullName evidence="2">Uncharacterized protein</fullName>
    </submittedName>
</protein>
<proteinExistence type="predicted"/>
<evidence type="ECO:0000256" key="1">
    <source>
        <dbReference type="SAM" id="MobiDB-lite"/>
    </source>
</evidence>
<sequence>MATYEQDPITEAKKCAAQQAVDMHAGNEQQPEPVRQPTEQIDWEKHRQFMRGLG</sequence>
<gene>
    <name evidence="2" type="ORF">NKG59_15565</name>
</gene>
<accession>A0AA41WWS5</accession>
<organism evidence="2 3">
    <name type="scientific">Ralstonia chuxiongensis</name>
    <dbReference type="NCBI Taxonomy" id="2957504"/>
    <lineage>
        <taxon>Bacteria</taxon>
        <taxon>Pseudomonadati</taxon>
        <taxon>Pseudomonadota</taxon>
        <taxon>Betaproteobacteria</taxon>
        <taxon>Burkholderiales</taxon>
        <taxon>Burkholderiaceae</taxon>
        <taxon>Ralstonia</taxon>
    </lineage>
</organism>
<name>A0AA41WWS5_9RALS</name>
<dbReference type="Proteomes" id="UP001162793">
    <property type="component" value="Unassembled WGS sequence"/>
</dbReference>
<keyword evidence="3" id="KW-1185">Reference proteome</keyword>
<dbReference type="RefSeq" id="WP_253538472.1">
    <property type="nucleotide sequence ID" value="NZ_JAMYWC010000004.1"/>
</dbReference>
<evidence type="ECO:0000313" key="2">
    <source>
        <dbReference type="EMBL" id="MCP1173779.1"/>
    </source>
</evidence>
<feature type="region of interest" description="Disordered" evidence="1">
    <location>
        <begin position="15"/>
        <end position="39"/>
    </location>
</feature>
<evidence type="ECO:0000313" key="3">
    <source>
        <dbReference type="Proteomes" id="UP001162793"/>
    </source>
</evidence>
<comment type="caution">
    <text evidence="2">The sequence shown here is derived from an EMBL/GenBank/DDBJ whole genome shotgun (WGS) entry which is preliminary data.</text>
</comment>